<proteinExistence type="predicted"/>
<evidence type="ECO:0000313" key="1">
    <source>
        <dbReference type="EMBL" id="AEN97519.1"/>
    </source>
</evidence>
<organism evidence="1 2">
    <name type="scientific">Roseburia hominis (strain DSM 16839 / JCM 17582 / NCIMB 14029 / A2-183)</name>
    <dbReference type="NCBI Taxonomy" id="585394"/>
    <lineage>
        <taxon>Bacteria</taxon>
        <taxon>Bacillati</taxon>
        <taxon>Bacillota</taxon>
        <taxon>Clostridia</taxon>
        <taxon>Lachnospirales</taxon>
        <taxon>Lachnospiraceae</taxon>
        <taxon>Roseburia</taxon>
    </lineage>
</organism>
<gene>
    <name evidence="1" type="ordered locus">RHOM_12055</name>
</gene>
<dbReference type="EMBL" id="CP003040">
    <property type="protein sequence ID" value="AEN97519.1"/>
    <property type="molecule type" value="Genomic_DNA"/>
</dbReference>
<dbReference type="Proteomes" id="UP000008178">
    <property type="component" value="Chromosome"/>
</dbReference>
<reference evidence="1 2" key="1">
    <citation type="journal article" date="2015" name="Genome Announc.">
        <title>Complete genome sequence of the human gut symbiont Roseburia hominis.</title>
        <authorList>
            <person name="Travis A.J."/>
            <person name="Kelly D."/>
            <person name="Flint H.J."/>
            <person name="Aminov R.I."/>
        </authorList>
    </citation>
    <scope>NUCLEOTIDE SEQUENCE [LARGE SCALE GENOMIC DNA]</scope>
    <source>
        <strain evidence="2">DSM 16839 / JCM 17582 / NCIMB 14029 / A2-183</strain>
    </source>
</reference>
<dbReference type="HOGENOM" id="CLU_1957905_0_0_9"/>
<name>G2T474_ROSHA</name>
<dbReference type="AlphaFoldDB" id="G2T474"/>
<dbReference type="STRING" id="585394.RHOM_12055"/>
<sequence length="128" mass="14615">MEYSLEKNVSISSSGMFASDSVSLPRLDNPTGACPTHRRQWADFLVSLMAPLHRQYKTARTETRRHLLLKIWQMPTQTSASRGYVLFRGANKGHTKVLQIVFRDADMARGVLQTWKDTDHRRCKHSAG</sequence>
<protein>
    <submittedName>
        <fullName evidence="1">Uncharacterized protein</fullName>
    </submittedName>
</protein>
<keyword evidence="2" id="KW-1185">Reference proteome</keyword>
<accession>G2T474</accession>
<dbReference type="KEGG" id="rho:RHOM_12055"/>
<evidence type="ECO:0000313" key="2">
    <source>
        <dbReference type="Proteomes" id="UP000008178"/>
    </source>
</evidence>